<sequence>VLQQHKSADTMVALMKVYEEEDEAYQDLVTMATQFYQYLLQPFRDLRELATLYKLEIMKSLQYDHLGPRRVAALQKDAEEWTKRAESAVCSIQDITVNYFKETVKALSAMYKQMEQDEERFGKATWASALPRLENLKCMLAKETLQHLRARELCLKQKRTGIQKLMENLGEQEENLSVVEDLEIQYYETQLDLYNVQLEVLKHEEILLIVQLDTIKRQIKEKQDEVVYYDTCENPEELKVFEQTMGQHYAHLSEMTMLRQKTKQLETKRGTVCARRAYLRNKKDQCEASHRQRLQQAEESKKRFQQHHSIQIKREKQKEEEKKKKAWISQERQKTLERLKAFREASTKCPAHVVLKTSRPQPLSPKLPRSITQQTVVLSPAPSSGAKAPPAVLSPAPSLRTKAAPEQPQSILLVEARESEVSCQNTLTDIPVQISVGDGHTELTDGHTDQLEHSEELVVSPSLPLPPPPPPPPPPFPLPLLPPPPPPPPLPLQLKTPSAAEDKPLPLSSHSPSESPALHKQNDSSRTSINNYIGSMDEVLASLKRSEVHLRKVEQPNPYASVKDNILSAIRQGVKLRKVNRDTEKDVSKGSPNELERSIKAAIQRIKKVSADSEEEEDNDQNNGEWDS</sequence>
<comment type="caution">
    <text evidence="5">The sequence shown here is derived from an EMBL/GenBank/DDBJ whole genome shotgun (WGS) entry which is preliminary data.</text>
</comment>
<dbReference type="PANTHER" id="PTHR23330:SF6">
    <property type="entry name" value="WASP HOMOLOG-ASSOCIATED PROTEIN WITH ACTIN, MEMBRANES AND MICROTUBULES"/>
    <property type="match status" value="1"/>
</dbReference>
<dbReference type="InterPro" id="IPR031738">
    <property type="entry name" value="JMY/WHAMM"/>
</dbReference>
<feature type="domain" description="WH2" evidence="4">
    <location>
        <begin position="562"/>
        <end position="579"/>
    </location>
</feature>
<feature type="compositionally biased region" description="Pro residues" evidence="3">
    <location>
        <begin position="463"/>
        <end position="491"/>
    </location>
</feature>
<dbReference type="Gene3D" id="6.10.280.150">
    <property type="match status" value="1"/>
</dbReference>
<feature type="non-terminal residue" evidence="5">
    <location>
        <position position="628"/>
    </location>
</feature>
<dbReference type="AlphaFoldDB" id="A0A7L2RS54"/>
<dbReference type="GO" id="GO:0034314">
    <property type="term" value="P:Arp2/3 complex-mediated actin nucleation"/>
    <property type="evidence" value="ECO:0007669"/>
    <property type="project" value="TreeGrafter"/>
</dbReference>
<feature type="compositionally biased region" description="Basic and acidic residues" evidence="3">
    <location>
        <begin position="284"/>
        <end position="302"/>
    </location>
</feature>
<dbReference type="Pfam" id="PF15871">
    <property type="entry name" value="JMY"/>
    <property type="match status" value="1"/>
</dbReference>
<feature type="coiled-coil region" evidence="2">
    <location>
        <begin position="155"/>
        <end position="182"/>
    </location>
</feature>
<dbReference type="GO" id="GO:0033116">
    <property type="term" value="C:endoplasmic reticulum-Golgi intermediate compartment membrane"/>
    <property type="evidence" value="ECO:0007669"/>
    <property type="project" value="TreeGrafter"/>
</dbReference>
<dbReference type="GO" id="GO:0071933">
    <property type="term" value="F:Arp2/3 complex binding"/>
    <property type="evidence" value="ECO:0007669"/>
    <property type="project" value="TreeGrafter"/>
</dbReference>
<keyword evidence="6" id="KW-1185">Reference proteome</keyword>
<feature type="compositionally biased region" description="Acidic residues" evidence="3">
    <location>
        <begin position="612"/>
        <end position="628"/>
    </location>
</feature>
<evidence type="ECO:0000313" key="6">
    <source>
        <dbReference type="Proteomes" id="UP000560066"/>
    </source>
</evidence>
<dbReference type="GO" id="GO:0003779">
    <property type="term" value="F:actin binding"/>
    <property type="evidence" value="ECO:0007669"/>
    <property type="project" value="InterPro"/>
</dbReference>
<name>A0A7L2RS54_9PASS</name>
<dbReference type="GO" id="GO:0006888">
    <property type="term" value="P:endoplasmic reticulum to Golgi vesicle-mediated transport"/>
    <property type="evidence" value="ECO:0007669"/>
    <property type="project" value="TreeGrafter"/>
</dbReference>
<dbReference type="EMBL" id="VYZS01098506">
    <property type="protein sequence ID" value="NXS11798.1"/>
    <property type="molecule type" value="Genomic_DNA"/>
</dbReference>
<evidence type="ECO:0000259" key="4">
    <source>
        <dbReference type="PROSITE" id="PS51082"/>
    </source>
</evidence>
<evidence type="ECO:0000256" key="3">
    <source>
        <dbReference type="SAM" id="MobiDB-lite"/>
    </source>
</evidence>
<feature type="region of interest" description="Disordered" evidence="3">
    <location>
        <begin position="437"/>
        <end position="530"/>
    </location>
</feature>
<accession>A0A7L2RS54</accession>
<protein>
    <submittedName>
        <fullName evidence="5">WHAMM protein</fullName>
    </submittedName>
</protein>
<feature type="region of interest" description="Disordered" evidence="3">
    <location>
        <begin position="284"/>
        <end position="328"/>
    </location>
</feature>
<reference evidence="5 6" key="1">
    <citation type="submission" date="2019-09" db="EMBL/GenBank/DDBJ databases">
        <title>Bird 10,000 Genomes (B10K) Project - Family phase.</title>
        <authorList>
            <person name="Zhang G."/>
        </authorList>
    </citation>
    <scope>NUCLEOTIDE SEQUENCE [LARGE SCALE GENOMIC DNA]</scope>
    <source>
        <strain evidence="5">B10K-DU-002-79</strain>
    </source>
</reference>
<evidence type="ECO:0000256" key="1">
    <source>
        <dbReference type="ARBA" id="ARBA00023054"/>
    </source>
</evidence>
<dbReference type="OrthoDB" id="6284683at2759"/>
<feature type="compositionally biased region" description="Basic and acidic residues" evidence="3">
    <location>
        <begin position="439"/>
        <end position="456"/>
    </location>
</feature>
<feature type="compositionally biased region" description="Low complexity" evidence="3">
    <location>
        <begin position="505"/>
        <end position="518"/>
    </location>
</feature>
<dbReference type="PANTHER" id="PTHR23330">
    <property type="entry name" value="P300 TRANSCRIPTIONAL COFACTOR JMY-RELATED"/>
    <property type="match status" value="1"/>
</dbReference>
<evidence type="ECO:0000313" key="5">
    <source>
        <dbReference type="EMBL" id="NXS11798.1"/>
    </source>
</evidence>
<feature type="non-terminal residue" evidence="5">
    <location>
        <position position="1"/>
    </location>
</feature>
<gene>
    <name evidence="5" type="primary">Whamm</name>
    <name evidence="5" type="ORF">NEOCOR_R03736</name>
</gene>
<feature type="compositionally biased region" description="Low complexity" evidence="3">
    <location>
        <begin position="380"/>
        <end position="399"/>
    </location>
</feature>
<dbReference type="Proteomes" id="UP000560066">
    <property type="component" value="Unassembled WGS sequence"/>
</dbReference>
<evidence type="ECO:0000256" key="2">
    <source>
        <dbReference type="SAM" id="Coils"/>
    </source>
</evidence>
<proteinExistence type="predicted"/>
<feature type="compositionally biased region" description="Basic and acidic residues" evidence="3">
    <location>
        <begin position="312"/>
        <end position="323"/>
    </location>
</feature>
<organism evidence="5 6">
    <name type="scientific">Neodrepanis coruscans</name>
    <name type="common">wattled asity</name>
    <dbReference type="NCBI Taxonomy" id="254563"/>
    <lineage>
        <taxon>Eukaryota</taxon>
        <taxon>Metazoa</taxon>
        <taxon>Chordata</taxon>
        <taxon>Craniata</taxon>
        <taxon>Vertebrata</taxon>
        <taxon>Euteleostomi</taxon>
        <taxon>Archelosauria</taxon>
        <taxon>Archosauria</taxon>
        <taxon>Dinosauria</taxon>
        <taxon>Saurischia</taxon>
        <taxon>Theropoda</taxon>
        <taxon>Coelurosauria</taxon>
        <taxon>Aves</taxon>
        <taxon>Neognathae</taxon>
        <taxon>Neoaves</taxon>
        <taxon>Telluraves</taxon>
        <taxon>Australaves</taxon>
        <taxon>Passeriformes</taxon>
        <taxon>Philepittidae</taxon>
        <taxon>Neodrepanis</taxon>
    </lineage>
</organism>
<dbReference type="InterPro" id="IPR003124">
    <property type="entry name" value="WH2_dom"/>
</dbReference>
<keyword evidence="1 2" id="KW-0175">Coiled coil</keyword>
<feature type="region of interest" description="Disordered" evidence="3">
    <location>
        <begin position="607"/>
        <end position="628"/>
    </location>
</feature>
<feature type="region of interest" description="Disordered" evidence="3">
    <location>
        <begin position="380"/>
        <end position="404"/>
    </location>
</feature>
<dbReference type="PROSITE" id="PS51082">
    <property type="entry name" value="WH2"/>
    <property type="match status" value="1"/>
</dbReference>